<keyword evidence="8 10" id="KW-0472">Membrane</keyword>
<evidence type="ECO:0000256" key="2">
    <source>
        <dbReference type="ARBA" id="ARBA00022516"/>
    </source>
</evidence>
<keyword evidence="9 10" id="KW-0275">Fatty acid biosynthesis</keyword>
<evidence type="ECO:0000256" key="9">
    <source>
        <dbReference type="ARBA" id="ARBA00023160"/>
    </source>
</evidence>
<dbReference type="GO" id="GO:0042761">
    <property type="term" value="P:very long-chain fatty acid biosynthetic process"/>
    <property type="evidence" value="ECO:0007669"/>
    <property type="project" value="TreeGrafter"/>
</dbReference>
<gene>
    <name evidence="11" type="ORF">CYY_009072</name>
</gene>
<feature type="transmembrane region" description="Helical" evidence="10">
    <location>
        <begin position="159"/>
        <end position="179"/>
    </location>
</feature>
<comment type="similarity">
    <text evidence="10">Belongs to the ELO family.</text>
</comment>
<evidence type="ECO:0000256" key="6">
    <source>
        <dbReference type="ARBA" id="ARBA00022989"/>
    </source>
</evidence>
<comment type="caution">
    <text evidence="11">The sequence shown here is derived from an EMBL/GenBank/DDBJ whole genome shotgun (WGS) entry which is preliminary data.</text>
</comment>
<feature type="transmembrane region" description="Helical" evidence="10">
    <location>
        <begin position="102"/>
        <end position="122"/>
    </location>
</feature>
<evidence type="ECO:0000256" key="5">
    <source>
        <dbReference type="ARBA" id="ARBA00022832"/>
    </source>
</evidence>
<dbReference type="Pfam" id="PF01151">
    <property type="entry name" value="ELO"/>
    <property type="match status" value="1"/>
</dbReference>
<dbReference type="PANTHER" id="PTHR11157">
    <property type="entry name" value="FATTY ACID ACYL TRANSFERASE-RELATED"/>
    <property type="match status" value="1"/>
</dbReference>
<dbReference type="AlphaFoldDB" id="A0A8J4PM86"/>
<sequence>MEYINQIDQEIENFRWVSNVTPFSNWKWPAATAVVYLVVIFTLKTLMKNRKAFSLKGFSIVHNINLIILSVAMMTGVLHAAYEQAKEQGAFSLVCEKTDQAVQGRIGFWIYVFYLSKFYELIDTVILALKKRPIIFLHIFHHMAMVPITWQWLNDQWLVGSWWCVFVNSFIHTIMYYYYLQTSLGNPCWFKKYITKAQIVQFLTGTAMVSYWFYIRDSEGCKGSLAPAIVSYVVNTSFILLFAKFYLNSYKSSSSADKKSKSE</sequence>
<dbReference type="OrthoDB" id="434092at2759"/>
<dbReference type="GO" id="GO:0034626">
    <property type="term" value="P:fatty acid elongation, polyunsaturated fatty acid"/>
    <property type="evidence" value="ECO:0007669"/>
    <property type="project" value="TreeGrafter"/>
</dbReference>
<feature type="transmembrane region" description="Helical" evidence="10">
    <location>
        <begin position="134"/>
        <end position="153"/>
    </location>
</feature>
<dbReference type="InterPro" id="IPR002076">
    <property type="entry name" value="ELO_fam"/>
</dbReference>
<feature type="transmembrane region" description="Helical" evidence="10">
    <location>
        <begin position="199"/>
        <end position="215"/>
    </location>
</feature>
<evidence type="ECO:0000256" key="8">
    <source>
        <dbReference type="ARBA" id="ARBA00023136"/>
    </source>
</evidence>
<dbReference type="EC" id="2.3.1.-" evidence="10"/>
<keyword evidence="6 10" id="KW-1133">Transmembrane helix</keyword>
<dbReference type="GO" id="GO:0034625">
    <property type="term" value="P:fatty acid elongation, monounsaturated fatty acid"/>
    <property type="evidence" value="ECO:0007669"/>
    <property type="project" value="TreeGrafter"/>
</dbReference>
<dbReference type="GO" id="GO:0009922">
    <property type="term" value="F:fatty acid elongase activity"/>
    <property type="evidence" value="ECO:0007669"/>
    <property type="project" value="InterPro"/>
</dbReference>
<proteinExistence type="inferred from homology"/>
<protein>
    <recommendedName>
        <fullName evidence="10">Elongation of fatty acids protein</fullName>
        <ecNumber evidence="10">2.3.1.-</ecNumber>
    </recommendedName>
</protein>
<keyword evidence="4 10" id="KW-0812">Transmembrane</keyword>
<reference evidence="11" key="1">
    <citation type="submission" date="2020-01" db="EMBL/GenBank/DDBJ databases">
        <title>Development of genomics and gene disruption for Polysphondylium violaceum indicates a role for the polyketide synthase stlB in stalk morphogenesis.</title>
        <authorList>
            <person name="Narita B."/>
            <person name="Kawabe Y."/>
            <person name="Kin K."/>
            <person name="Saito T."/>
            <person name="Gibbs R."/>
            <person name="Kuspa A."/>
            <person name="Muzny D."/>
            <person name="Queller D."/>
            <person name="Richards S."/>
            <person name="Strassman J."/>
            <person name="Sucgang R."/>
            <person name="Worley K."/>
            <person name="Schaap P."/>
        </authorList>
    </citation>
    <scope>NUCLEOTIDE SEQUENCE</scope>
    <source>
        <strain evidence="11">QSvi11</strain>
    </source>
</reference>
<evidence type="ECO:0000313" key="12">
    <source>
        <dbReference type="Proteomes" id="UP000695562"/>
    </source>
</evidence>
<keyword evidence="12" id="KW-1185">Reference proteome</keyword>
<dbReference type="Proteomes" id="UP000695562">
    <property type="component" value="Unassembled WGS sequence"/>
</dbReference>
<dbReference type="GO" id="GO:0005789">
    <property type="term" value="C:endoplasmic reticulum membrane"/>
    <property type="evidence" value="ECO:0007669"/>
    <property type="project" value="TreeGrafter"/>
</dbReference>
<evidence type="ECO:0000256" key="4">
    <source>
        <dbReference type="ARBA" id="ARBA00022692"/>
    </source>
</evidence>
<evidence type="ECO:0000256" key="10">
    <source>
        <dbReference type="RuleBase" id="RU361115"/>
    </source>
</evidence>
<feature type="transmembrane region" description="Helical" evidence="10">
    <location>
        <begin position="227"/>
        <end position="247"/>
    </location>
</feature>
<keyword evidence="7 10" id="KW-0443">Lipid metabolism</keyword>
<dbReference type="GO" id="GO:0030148">
    <property type="term" value="P:sphingolipid biosynthetic process"/>
    <property type="evidence" value="ECO:0007669"/>
    <property type="project" value="TreeGrafter"/>
</dbReference>
<feature type="transmembrane region" description="Helical" evidence="10">
    <location>
        <begin position="64"/>
        <end position="82"/>
    </location>
</feature>
<comment type="subcellular location">
    <subcellularLocation>
        <location evidence="1">Membrane</location>
        <topology evidence="1">Multi-pass membrane protein</topology>
    </subcellularLocation>
</comment>
<dbReference type="EMBL" id="AJWJ01000631">
    <property type="protein sequence ID" value="KAF2069607.1"/>
    <property type="molecule type" value="Genomic_DNA"/>
</dbReference>
<evidence type="ECO:0000256" key="3">
    <source>
        <dbReference type="ARBA" id="ARBA00022679"/>
    </source>
</evidence>
<evidence type="ECO:0000256" key="7">
    <source>
        <dbReference type="ARBA" id="ARBA00023098"/>
    </source>
</evidence>
<keyword evidence="5 10" id="KW-0276">Fatty acid metabolism</keyword>
<feature type="transmembrane region" description="Helical" evidence="10">
    <location>
        <begin position="26"/>
        <end position="43"/>
    </location>
</feature>
<dbReference type="GO" id="GO:0019367">
    <property type="term" value="P:fatty acid elongation, saturated fatty acid"/>
    <property type="evidence" value="ECO:0007669"/>
    <property type="project" value="TreeGrafter"/>
</dbReference>
<dbReference type="PANTHER" id="PTHR11157:SF104">
    <property type="entry name" value="ELONGATION OF FATTY ACIDS PROTEIN SRE1"/>
    <property type="match status" value="1"/>
</dbReference>
<organism evidence="11 12">
    <name type="scientific">Polysphondylium violaceum</name>
    <dbReference type="NCBI Taxonomy" id="133409"/>
    <lineage>
        <taxon>Eukaryota</taxon>
        <taxon>Amoebozoa</taxon>
        <taxon>Evosea</taxon>
        <taxon>Eumycetozoa</taxon>
        <taxon>Dictyostelia</taxon>
        <taxon>Dictyosteliales</taxon>
        <taxon>Dictyosteliaceae</taxon>
        <taxon>Polysphondylium</taxon>
    </lineage>
</organism>
<evidence type="ECO:0000313" key="11">
    <source>
        <dbReference type="EMBL" id="KAF2069607.1"/>
    </source>
</evidence>
<comment type="catalytic activity">
    <reaction evidence="10">
        <text>an acyl-CoA + malonyl-CoA + H(+) = a 3-oxoacyl-CoA + CO2 + CoA</text>
        <dbReference type="Rhea" id="RHEA:50252"/>
        <dbReference type="ChEBI" id="CHEBI:15378"/>
        <dbReference type="ChEBI" id="CHEBI:16526"/>
        <dbReference type="ChEBI" id="CHEBI:57287"/>
        <dbReference type="ChEBI" id="CHEBI:57384"/>
        <dbReference type="ChEBI" id="CHEBI:58342"/>
        <dbReference type="ChEBI" id="CHEBI:90726"/>
    </reaction>
    <physiologicalReaction direction="left-to-right" evidence="10">
        <dbReference type="Rhea" id="RHEA:50253"/>
    </physiologicalReaction>
</comment>
<accession>A0A8J4PM86</accession>
<keyword evidence="2 10" id="KW-0444">Lipid biosynthesis</keyword>
<evidence type="ECO:0000256" key="1">
    <source>
        <dbReference type="ARBA" id="ARBA00004141"/>
    </source>
</evidence>
<name>A0A8J4PM86_9MYCE</name>
<keyword evidence="3 10" id="KW-0808">Transferase</keyword>